<accession>A0A2Z3HDI1</accession>
<evidence type="ECO:0008006" key="3">
    <source>
        <dbReference type="Google" id="ProtNLM"/>
    </source>
</evidence>
<evidence type="ECO:0000313" key="1">
    <source>
        <dbReference type="EMBL" id="AWM39340.1"/>
    </source>
</evidence>
<sequence>MTPTEAVLEAAPDAPITFEIWRCYRANNSWVSAGRFPTYAAALRAVPNRGRAPGWVVLPVWARPASTTPLE</sequence>
<evidence type="ECO:0000313" key="2">
    <source>
        <dbReference type="Proteomes" id="UP000245802"/>
    </source>
</evidence>
<proteinExistence type="predicted"/>
<dbReference type="AlphaFoldDB" id="A0A2Z3HDI1"/>
<dbReference type="KEGG" id="gog:C1280_21675"/>
<name>A0A2Z3HDI1_9BACT</name>
<keyword evidence="2" id="KW-1185">Reference proteome</keyword>
<dbReference type="RefSeq" id="WP_010048218.1">
    <property type="nucleotide sequence ID" value="NZ_CP025958.1"/>
</dbReference>
<dbReference type="Proteomes" id="UP000245802">
    <property type="component" value="Chromosome"/>
</dbReference>
<protein>
    <recommendedName>
        <fullName evidence="3">SPOR domain-containing protein</fullName>
    </recommendedName>
</protein>
<dbReference type="EMBL" id="CP025958">
    <property type="protein sequence ID" value="AWM39340.1"/>
    <property type="molecule type" value="Genomic_DNA"/>
</dbReference>
<reference evidence="1 2" key="1">
    <citation type="submission" date="2018-01" db="EMBL/GenBank/DDBJ databases">
        <title>G. obscuriglobus.</title>
        <authorList>
            <person name="Franke J."/>
            <person name="Blomberg W."/>
            <person name="Selmecki A."/>
        </authorList>
    </citation>
    <scope>NUCLEOTIDE SEQUENCE [LARGE SCALE GENOMIC DNA]</scope>
    <source>
        <strain evidence="1 2">DSM 5831</strain>
    </source>
</reference>
<organism evidence="1 2">
    <name type="scientific">Gemmata obscuriglobus</name>
    <dbReference type="NCBI Taxonomy" id="114"/>
    <lineage>
        <taxon>Bacteria</taxon>
        <taxon>Pseudomonadati</taxon>
        <taxon>Planctomycetota</taxon>
        <taxon>Planctomycetia</taxon>
        <taxon>Gemmatales</taxon>
        <taxon>Gemmataceae</taxon>
        <taxon>Gemmata</taxon>
    </lineage>
</organism>
<gene>
    <name evidence="1" type="ORF">C1280_21675</name>
</gene>